<name>A0A9W7ZUP4_9FUNG</name>
<dbReference type="Pfam" id="PF02738">
    <property type="entry name" value="MoCoBD_1"/>
    <property type="match status" value="1"/>
</dbReference>
<feature type="binding site" evidence="19">
    <location>
        <begin position="315"/>
        <end position="322"/>
    </location>
    <ligand>
        <name>FAD</name>
        <dbReference type="ChEBI" id="CHEBI:57692"/>
    </ligand>
</feature>
<dbReference type="InterPro" id="IPR002888">
    <property type="entry name" value="2Fe-2S-bd"/>
</dbReference>
<dbReference type="SUPFAM" id="SSF56176">
    <property type="entry name" value="FAD-binding/transporter-associated domain-like"/>
    <property type="match status" value="1"/>
</dbReference>
<feature type="binding site" evidence="20">
    <location>
        <position position="71"/>
    </location>
    <ligand>
        <name>[2Fe-2S] cluster</name>
        <dbReference type="ChEBI" id="CHEBI:190135"/>
        <label>1</label>
    </ligand>
</feature>
<dbReference type="GO" id="GO:0051537">
    <property type="term" value="F:2 iron, 2 sulfur cluster binding"/>
    <property type="evidence" value="ECO:0007669"/>
    <property type="project" value="UniProtKB-KW"/>
</dbReference>
<keyword evidence="11 20" id="KW-0408">Iron</keyword>
<sequence>MNPSPGTLSGSGVGATPDPSPIPSGRLHFYVNTTPFTLDHPAPELTVLQFLRQEGFTGTKLGCAEGGCGACTVVVAAWHAAAGKVTHHSANGCLLPLCTLDGKQVITVEGIGTAKAPHPIQERLALMHGSQCGFCTPGIAMSLYSLLRNNPTPAVHDVEEAFDGNLCRCTGYRPILDAAKTFVVPQVTPDLGEAAGHACPGAHGCGRTSCSADERSACAAGDQAKLADIEDLHPIDTTAGLKFRPYDPSQDLAFPTALVDYVRSGGSATGNEGDSVAQGGRPPHVFRGEVCEAFHRPVTLTHLLQLKRDHPDCKLLAGNTEVGIETKFKSQPYPIRVYVGDIPELQTVEVLGDGVIFGANITLSIFEDELRRLVSSQAAEHTEGFRALLANLKWFAGRQIRNVATLAGNIATASPISDLNPVLLACGAILTLQASGAEPRRVPITEFFLGYRRTALAPHEVLTAVYIPFTRPGQYVRAYKQAKRKDDDIAIVNAGLFVDLEVRTAATTPGWVVRDCRLAFGGMAPTSVQAKTAAQVLIGQTLGDPVGLDHLLDAVRDEFRLDYTVPGGMAEYRLALTTSFVFKFWHEVSSLLNVGGYAADQVDVTRELLREPSRGAQYYGPVQESAVVGQAVPHLSGLKQVTGEARYLDDIPPYSRELYGALVLATPARAVVVSIDASAALALPGVVRFFDHRDVPGDNKFGGIVADEHIFSEGEVNFAGQPLGLIVAKDQMTAQRAAKLVRVEYDLQDPILTIDDAIAHGSFYDFKRLLERGDVGAGFAEADRVFEGEYRVGGQEHFYLETQASLVVPKGEDDEFEVFSSTQSPTEGQHAVAHALGIPSNRVVCRTKRLGGGFGGKESRATPLSCALAVAAYHLNRPVRCMLDRDEDMITSGQRHSFLGRWKAGFTADGKFTALAVDFFNNAGHSLDLSLAVLERAMTHVDNVYYVPNMRVTGKVCRTNIHSNTAFRGFGGPQGMFVMEGLIREVADRLGLPVEDLQQRNFYTSGQTTHFGQLLTDWHFPQTWTAVHQSSRFAERRAAVDVYNRTSRWKKRGLALVPTKFGISFTALFMNQAAALVHVYTDGTILLSHGGTEMGQGLHTKMAQICAEELGVPLADVYISETATDKVINTSPTAASASSDLNGMAVLDACNQINARLRAFRERMPGAAFKDLAKAAYFDRVNLSANGFYKTPDIGFNWETMTGRPFFYFTMGTAVCEVELDVLTGDHVVLRTDIAMDVGRSINPAIDIGQIEGAFVQGMGWATMEETLFMPNGTLVTRGPGNYKIPGFRDVPRDFRVQILHNLQYTELKTIRSSKGIGEPPFFLGTSVLFALRDAIKAARADPALATSAGLRPVDLANPVALTGETGDNDRLVAMARANPVILNAPATAESLRMACQDVIAQSCTIPSALKAGKQPWAIRV</sequence>
<dbReference type="InterPro" id="IPR046867">
    <property type="entry name" value="AldOxase/xan_DH_MoCoBD2"/>
</dbReference>
<dbReference type="FunFam" id="3.30.365.10:FF:000001">
    <property type="entry name" value="Xanthine dehydrogenase oxidase"/>
    <property type="match status" value="1"/>
</dbReference>
<dbReference type="InterPro" id="IPR016208">
    <property type="entry name" value="Ald_Oxase/xanthine_DH-like"/>
</dbReference>
<dbReference type="Pfam" id="PF00111">
    <property type="entry name" value="Fer2"/>
    <property type="match status" value="1"/>
</dbReference>
<dbReference type="InterPro" id="IPR016167">
    <property type="entry name" value="FAD-bd_PCMH_sub1"/>
</dbReference>
<feature type="domain" description="FAD-binding PCMH-type" evidence="22">
    <location>
        <begin position="286"/>
        <end position="472"/>
    </location>
</feature>
<keyword evidence="6" id="KW-0285">Flavoprotein</keyword>
<feature type="binding site" evidence="19">
    <location>
        <position position="480"/>
    </location>
    <ligand>
        <name>FAD</name>
        <dbReference type="ChEBI" id="CHEBI:57692"/>
    </ligand>
</feature>
<dbReference type="EMBL" id="JANBPT010000566">
    <property type="protein sequence ID" value="KAJ1916857.1"/>
    <property type="molecule type" value="Genomic_DNA"/>
</dbReference>
<dbReference type="FunFam" id="3.30.465.10:FF:000004">
    <property type="entry name" value="Xanthine dehydrogenase/oxidase"/>
    <property type="match status" value="1"/>
</dbReference>
<comment type="cofactor">
    <cofactor evidence="1 19">
        <name>FAD</name>
        <dbReference type="ChEBI" id="CHEBI:57692"/>
    </cofactor>
</comment>
<dbReference type="SUPFAM" id="SSF55447">
    <property type="entry name" value="CO dehydrogenase flavoprotein C-terminal domain-like"/>
    <property type="match status" value="1"/>
</dbReference>
<keyword evidence="9 19" id="KW-0274">FAD</keyword>
<dbReference type="InterPro" id="IPR000674">
    <property type="entry name" value="Ald_Oxase/Xan_DH_a/b"/>
</dbReference>
<accession>A0A9W7ZUP4</accession>
<evidence type="ECO:0000256" key="18">
    <source>
        <dbReference type="PIRSR" id="PIRSR000127-1"/>
    </source>
</evidence>
<dbReference type="SMART" id="SM01008">
    <property type="entry name" value="Ald_Xan_dh_C"/>
    <property type="match status" value="1"/>
</dbReference>
<feature type="binding site" evidence="20">
    <location>
        <position position="167"/>
    </location>
    <ligand>
        <name>[2Fe-2S] cluster</name>
        <dbReference type="ChEBI" id="CHEBI:190135"/>
        <label>2</label>
    </ligand>
</feature>
<feature type="binding site" evidence="20">
    <location>
        <position position="169"/>
    </location>
    <ligand>
        <name>[2Fe-2S] cluster</name>
        <dbReference type="ChEBI" id="CHEBI:190135"/>
        <label>2</label>
    </ligand>
</feature>
<dbReference type="Pfam" id="PF01799">
    <property type="entry name" value="Fer2_2"/>
    <property type="match status" value="1"/>
</dbReference>
<dbReference type="InterPro" id="IPR008274">
    <property type="entry name" value="AldOxase/xan_DH_MoCoBD1"/>
</dbReference>
<dbReference type="InterPro" id="IPR005107">
    <property type="entry name" value="CO_DH_flav_C"/>
</dbReference>
<dbReference type="GO" id="GO:0005777">
    <property type="term" value="C:peroxisome"/>
    <property type="evidence" value="ECO:0007669"/>
    <property type="project" value="UniProtKB-SubCell"/>
</dbReference>
<feature type="binding site" evidence="20">
    <location>
        <position position="93"/>
    </location>
    <ligand>
        <name>[2Fe-2S] cluster</name>
        <dbReference type="ChEBI" id="CHEBI:190135"/>
        <label>1</label>
    </ligand>
</feature>
<feature type="binding site" evidence="20">
    <location>
        <position position="968"/>
    </location>
    <ligand>
        <name>Mo-molybdopterin</name>
        <dbReference type="ChEBI" id="CHEBI:71302"/>
    </ligand>
    <ligandPart>
        <name>Mo</name>
        <dbReference type="ChEBI" id="CHEBI:28685"/>
    </ligandPart>
</feature>
<feature type="binding site" evidence="20">
    <location>
        <position position="1135"/>
    </location>
    <ligand>
        <name>Mo-molybdopterin</name>
        <dbReference type="ChEBI" id="CHEBI:71302"/>
    </ligand>
    <ligandPart>
        <name>Mo</name>
        <dbReference type="ChEBI" id="CHEBI:28685"/>
    </ligandPart>
</feature>
<evidence type="ECO:0000256" key="20">
    <source>
        <dbReference type="PIRSR" id="PIRSR000127-3"/>
    </source>
</evidence>
<evidence type="ECO:0000256" key="9">
    <source>
        <dbReference type="ARBA" id="ARBA00022827"/>
    </source>
</evidence>
<dbReference type="InterPro" id="IPR022407">
    <property type="entry name" value="OxRdtase_Mopterin_BS"/>
</dbReference>
<feature type="binding site" evidence="20">
    <location>
        <position position="823"/>
    </location>
    <ligand>
        <name>Mo-molybdopterin</name>
        <dbReference type="ChEBI" id="CHEBI:71302"/>
    </ligand>
    <ligandPart>
        <name>Mo</name>
        <dbReference type="ChEBI" id="CHEBI:28685"/>
    </ligandPart>
</feature>
<feature type="binding site" evidence="20">
    <location>
        <position position="132"/>
    </location>
    <ligand>
        <name>[2Fe-2S] cluster</name>
        <dbReference type="ChEBI" id="CHEBI:190135"/>
        <label>2</label>
    </ligand>
</feature>
<dbReference type="Pfam" id="PF01315">
    <property type="entry name" value="Ald_Xan_dh_C"/>
    <property type="match status" value="1"/>
</dbReference>
<evidence type="ECO:0000256" key="8">
    <source>
        <dbReference type="ARBA" id="ARBA00022723"/>
    </source>
</evidence>
<feature type="binding site" evidence="20">
    <location>
        <position position="63"/>
    </location>
    <ligand>
        <name>[2Fe-2S] cluster</name>
        <dbReference type="ChEBI" id="CHEBI:190135"/>
        <label>1</label>
    </ligand>
</feature>
<dbReference type="SUPFAM" id="SSF54292">
    <property type="entry name" value="2Fe-2S ferredoxin-like"/>
    <property type="match status" value="1"/>
</dbReference>
<keyword evidence="13" id="KW-0520">NAD</keyword>
<dbReference type="PANTHER" id="PTHR45444:SF3">
    <property type="entry name" value="XANTHINE DEHYDROGENASE"/>
    <property type="match status" value="1"/>
</dbReference>
<dbReference type="InterPro" id="IPR006058">
    <property type="entry name" value="2Fe2S_fd_BS"/>
</dbReference>
<dbReference type="Gene3D" id="3.90.1170.50">
    <property type="entry name" value="Aldehyde oxidase/xanthine dehydrogenase, a/b hammerhead"/>
    <property type="match status" value="1"/>
</dbReference>
<feature type="binding site" evidence="19">
    <location>
        <position position="462"/>
    </location>
    <ligand>
        <name>FAD</name>
        <dbReference type="ChEBI" id="CHEBI:57692"/>
    </ligand>
</feature>
<dbReference type="InterPro" id="IPR001041">
    <property type="entry name" value="2Fe-2S_ferredoxin-type"/>
</dbReference>
<evidence type="ECO:0000256" key="6">
    <source>
        <dbReference type="ARBA" id="ARBA00022630"/>
    </source>
</evidence>
<reference evidence="23" key="1">
    <citation type="submission" date="2022-07" db="EMBL/GenBank/DDBJ databases">
        <title>Phylogenomic reconstructions and comparative analyses of Kickxellomycotina fungi.</title>
        <authorList>
            <person name="Reynolds N.K."/>
            <person name="Stajich J.E."/>
            <person name="Barry K."/>
            <person name="Grigoriev I.V."/>
            <person name="Crous P."/>
            <person name="Smith M.E."/>
        </authorList>
    </citation>
    <scope>NUCLEOTIDE SEQUENCE</scope>
    <source>
        <strain evidence="23">RSA 861</strain>
    </source>
</reference>
<comment type="subcellular location">
    <subcellularLocation>
        <location evidence="2">Peroxisome</location>
    </subcellularLocation>
</comment>
<dbReference type="GO" id="GO:0071949">
    <property type="term" value="F:FAD binding"/>
    <property type="evidence" value="ECO:0007669"/>
    <property type="project" value="InterPro"/>
</dbReference>
<dbReference type="SMART" id="SM01092">
    <property type="entry name" value="CO_deh_flav_C"/>
    <property type="match status" value="1"/>
</dbReference>
<dbReference type="PROSITE" id="PS51387">
    <property type="entry name" value="FAD_PCMH"/>
    <property type="match status" value="1"/>
</dbReference>
<dbReference type="InterPro" id="IPR036010">
    <property type="entry name" value="2Fe-2S_ferredoxin-like_sf"/>
</dbReference>
<dbReference type="GO" id="GO:0005506">
    <property type="term" value="F:iron ion binding"/>
    <property type="evidence" value="ECO:0007669"/>
    <property type="project" value="InterPro"/>
</dbReference>
<evidence type="ECO:0000256" key="16">
    <source>
        <dbReference type="ARBA" id="ARBA00049017"/>
    </source>
</evidence>
<keyword evidence="5 20" id="KW-0500">Molybdenum</keyword>
<evidence type="ECO:0000256" key="14">
    <source>
        <dbReference type="ARBA" id="ARBA00023140"/>
    </source>
</evidence>
<dbReference type="InterPro" id="IPR012675">
    <property type="entry name" value="Beta-grasp_dom_sf"/>
</dbReference>
<comment type="catalytic activity">
    <reaction evidence="16">
        <text>xanthine + NAD(+) + H2O = urate + NADH + H(+)</text>
        <dbReference type="Rhea" id="RHEA:16669"/>
        <dbReference type="ChEBI" id="CHEBI:15377"/>
        <dbReference type="ChEBI" id="CHEBI:15378"/>
        <dbReference type="ChEBI" id="CHEBI:17712"/>
        <dbReference type="ChEBI" id="CHEBI:17775"/>
        <dbReference type="ChEBI" id="CHEBI:57540"/>
        <dbReference type="ChEBI" id="CHEBI:57945"/>
        <dbReference type="EC" id="1.17.1.4"/>
    </reaction>
</comment>
<keyword evidence="12 20" id="KW-0411">Iron-sulfur</keyword>
<dbReference type="FunFam" id="3.30.43.10:FF:000001">
    <property type="entry name" value="Xanthine dehydrogenase/oxidase"/>
    <property type="match status" value="1"/>
</dbReference>
<feature type="binding site" evidence="20">
    <location>
        <position position="854"/>
    </location>
    <ligand>
        <name>Mo-molybdopterin</name>
        <dbReference type="ChEBI" id="CHEBI:71302"/>
    </ligand>
    <ligandPart>
        <name>Mo</name>
        <dbReference type="ChEBI" id="CHEBI:28685"/>
    </ligandPart>
</feature>
<evidence type="ECO:0000256" key="3">
    <source>
        <dbReference type="ARBA" id="ARBA00006849"/>
    </source>
</evidence>
<dbReference type="InterPro" id="IPR037165">
    <property type="entry name" value="AldOxase/xan_DH_Mopterin-bd_sf"/>
</dbReference>
<dbReference type="Gene3D" id="1.10.150.120">
    <property type="entry name" value="[2Fe-2S]-binding domain"/>
    <property type="match status" value="1"/>
</dbReference>
<dbReference type="CDD" id="cd00207">
    <property type="entry name" value="fer2"/>
    <property type="match status" value="1"/>
</dbReference>
<feature type="binding site" evidence="19">
    <location>
        <position position="858"/>
    </location>
    <ligand>
        <name>substrate</name>
    </ligand>
</feature>
<keyword evidence="10" id="KW-0560">Oxidoreductase</keyword>
<dbReference type="Pfam" id="PF00941">
    <property type="entry name" value="FAD_binding_5"/>
    <property type="match status" value="1"/>
</dbReference>
<proteinExistence type="inferred from homology"/>
<keyword evidence="24" id="KW-1185">Reference proteome</keyword>
<feature type="binding site" evidence="19">
    <location>
        <position position="418"/>
    </location>
    <ligand>
        <name>FAD</name>
        <dbReference type="ChEBI" id="CHEBI:57692"/>
    </ligand>
</feature>
<evidence type="ECO:0000256" key="4">
    <source>
        <dbReference type="ARBA" id="ARBA00013123"/>
    </source>
</evidence>
<feature type="binding site" evidence="19">
    <location>
        <position position="1066"/>
    </location>
    <ligand>
        <name>substrate</name>
    </ligand>
</feature>
<protein>
    <recommendedName>
        <fullName evidence="4">xanthine dehydrogenase</fullName>
        <ecNumber evidence="4">1.17.1.4</ecNumber>
    </recommendedName>
</protein>
<evidence type="ECO:0000256" key="17">
    <source>
        <dbReference type="ARBA" id="ARBA00049517"/>
    </source>
</evidence>
<feature type="binding site" evidence="19">
    <location>
        <position position="936"/>
    </location>
    <ligand>
        <name>substrate</name>
    </ligand>
</feature>
<dbReference type="InterPro" id="IPR016166">
    <property type="entry name" value="FAD-bd_PCMH"/>
</dbReference>
<dbReference type="SUPFAM" id="SSF47741">
    <property type="entry name" value="CO dehydrogenase ISP C-domain like"/>
    <property type="match status" value="1"/>
</dbReference>
<dbReference type="GO" id="GO:0043546">
    <property type="term" value="F:molybdopterin cofactor binding"/>
    <property type="evidence" value="ECO:0007669"/>
    <property type="project" value="InterPro"/>
</dbReference>
<keyword evidence="8 20" id="KW-0479">Metal-binding</keyword>
<evidence type="ECO:0000256" key="2">
    <source>
        <dbReference type="ARBA" id="ARBA00004275"/>
    </source>
</evidence>
<dbReference type="FunFam" id="3.30.365.10:FF:000002">
    <property type="entry name" value="Xanthine dehydrogenase oxidase"/>
    <property type="match status" value="1"/>
</dbReference>
<dbReference type="Gene3D" id="3.30.43.10">
    <property type="entry name" value="Uridine Diphospho-n-acetylenolpyruvylglucosamine Reductase, domain 2"/>
    <property type="match status" value="1"/>
</dbReference>
<dbReference type="InterPro" id="IPR002346">
    <property type="entry name" value="Mopterin_DH_FAD-bd"/>
</dbReference>
<evidence type="ECO:0000259" key="21">
    <source>
        <dbReference type="PROSITE" id="PS51085"/>
    </source>
</evidence>
<dbReference type="InterPro" id="IPR036856">
    <property type="entry name" value="Ald_Oxase/Xan_DH_a/b_sf"/>
</dbReference>
<dbReference type="InterPro" id="IPR036318">
    <property type="entry name" value="FAD-bd_PCMH-like_sf"/>
</dbReference>
<dbReference type="Gene3D" id="3.30.365.10">
    <property type="entry name" value="Aldehyde oxidase/xanthine dehydrogenase, molybdopterin binding domain"/>
    <property type="match status" value="4"/>
</dbReference>
<evidence type="ECO:0000256" key="10">
    <source>
        <dbReference type="ARBA" id="ARBA00023002"/>
    </source>
</evidence>
<dbReference type="PANTHER" id="PTHR45444">
    <property type="entry name" value="XANTHINE DEHYDROGENASE"/>
    <property type="match status" value="1"/>
</dbReference>
<dbReference type="Gene3D" id="3.30.390.50">
    <property type="entry name" value="CO dehydrogenase flavoprotein, C-terminal domain"/>
    <property type="match status" value="1"/>
</dbReference>
<evidence type="ECO:0000256" key="5">
    <source>
        <dbReference type="ARBA" id="ARBA00022505"/>
    </source>
</evidence>
<dbReference type="SUPFAM" id="SSF54665">
    <property type="entry name" value="CO dehydrogenase molybdoprotein N-domain-like"/>
    <property type="match status" value="1"/>
</dbReference>
<feature type="domain" description="2Fe-2S ferredoxin-type" evidence="21">
    <location>
        <begin position="25"/>
        <end position="111"/>
    </location>
</feature>
<evidence type="ECO:0000313" key="24">
    <source>
        <dbReference type="Proteomes" id="UP001150569"/>
    </source>
</evidence>
<evidence type="ECO:0000313" key="23">
    <source>
        <dbReference type="EMBL" id="KAJ1916857.1"/>
    </source>
</evidence>
<feature type="binding site" evidence="19">
    <location>
        <position position="970"/>
    </location>
    <ligand>
        <name>substrate</name>
    </ligand>
</feature>
<comment type="similarity">
    <text evidence="3">Belongs to the xanthine dehydrogenase family.</text>
</comment>
<keyword evidence="14" id="KW-0576">Peroxisome</keyword>
<evidence type="ECO:0000256" key="15">
    <source>
        <dbReference type="ARBA" id="ARBA00034078"/>
    </source>
</evidence>
<evidence type="ECO:0000256" key="11">
    <source>
        <dbReference type="ARBA" id="ARBA00023004"/>
    </source>
</evidence>
<comment type="cofactor">
    <cofactor evidence="15">
        <name>[2Fe-2S] cluster</name>
        <dbReference type="ChEBI" id="CHEBI:190135"/>
    </cofactor>
</comment>
<dbReference type="Pfam" id="PF20256">
    <property type="entry name" value="MoCoBD_2"/>
    <property type="match status" value="1"/>
</dbReference>
<comment type="caution">
    <text evidence="23">The sequence shown here is derived from an EMBL/GenBank/DDBJ whole genome shotgun (WGS) entry which is preliminary data.</text>
</comment>
<evidence type="ECO:0000259" key="22">
    <source>
        <dbReference type="PROSITE" id="PS51387"/>
    </source>
</evidence>
<gene>
    <name evidence="23" type="ORF">IWQ60_007971</name>
</gene>
<dbReference type="PROSITE" id="PS00197">
    <property type="entry name" value="2FE2S_FER_1"/>
    <property type="match status" value="1"/>
</dbReference>
<dbReference type="FunFam" id="3.30.365.10:FF:000004">
    <property type="entry name" value="Xanthine dehydrogenase oxidase"/>
    <property type="match status" value="1"/>
</dbReference>
<evidence type="ECO:0000256" key="7">
    <source>
        <dbReference type="ARBA" id="ARBA00022714"/>
    </source>
</evidence>
<dbReference type="FunFam" id="3.10.20.30:FF:000012">
    <property type="entry name" value="Xanthine dehydrogenase/oxidase"/>
    <property type="match status" value="1"/>
</dbReference>
<dbReference type="Proteomes" id="UP001150569">
    <property type="component" value="Unassembled WGS sequence"/>
</dbReference>
<comment type="cofactor">
    <cofactor evidence="20">
        <name>Mo-molybdopterin</name>
        <dbReference type="ChEBI" id="CHEBI:71302"/>
    </cofactor>
    <text evidence="20">Binds 1 Mo-molybdopterin (Mo-MPT) cofactor per subunit.</text>
</comment>
<feature type="binding site" evidence="20">
    <location>
        <position position="135"/>
    </location>
    <ligand>
        <name>[2Fe-2S] cluster</name>
        <dbReference type="ChEBI" id="CHEBI:190135"/>
        <label>2</label>
    </ligand>
</feature>
<evidence type="ECO:0000256" key="1">
    <source>
        <dbReference type="ARBA" id="ARBA00001974"/>
    </source>
</evidence>
<dbReference type="InterPro" id="IPR036884">
    <property type="entry name" value="2Fe-2S-bd_dom_sf"/>
</dbReference>
<dbReference type="PROSITE" id="PS00559">
    <property type="entry name" value="MOLYBDOPTERIN_EUK"/>
    <property type="match status" value="1"/>
</dbReference>
<evidence type="ECO:0000256" key="13">
    <source>
        <dbReference type="ARBA" id="ARBA00023027"/>
    </source>
</evidence>
<dbReference type="Pfam" id="PF03450">
    <property type="entry name" value="CO_deh_flav_C"/>
    <property type="match status" value="1"/>
</dbReference>
<dbReference type="EC" id="1.17.1.4" evidence="4"/>
<dbReference type="PIRSF" id="PIRSF000127">
    <property type="entry name" value="Xanthine_DH"/>
    <property type="match status" value="1"/>
</dbReference>
<dbReference type="FunFam" id="3.30.365.10:FF:000003">
    <property type="entry name" value="Aldehyde oxidase 1"/>
    <property type="match status" value="1"/>
</dbReference>
<dbReference type="OrthoDB" id="8300278at2759"/>
<evidence type="ECO:0000256" key="19">
    <source>
        <dbReference type="PIRSR" id="PIRSR000127-2"/>
    </source>
</evidence>
<feature type="binding site" evidence="20">
    <location>
        <position position="68"/>
    </location>
    <ligand>
        <name>[2Fe-2S] cluster</name>
        <dbReference type="ChEBI" id="CHEBI:190135"/>
        <label>1</label>
    </ligand>
</feature>
<dbReference type="Gene3D" id="3.30.465.10">
    <property type="match status" value="1"/>
</dbReference>
<dbReference type="InterPro" id="IPR036683">
    <property type="entry name" value="CO_DH_flav_C_dom_sf"/>
</dbReference>
<keyword evidence="7 20" id="KW-0001">2Fe-2S</keyword>
<comment type="catalytic activity">
    <reaction evidence="17">
        <text>hypoxanthine + NAD(+) + H2O = xanthine + NADH + H(+)</text>
        <dbReference type="Rhea" id="RHEA:24670"/>
        <dbReference type="ChEBI" id="CHEBI:15377"/>
        <dbReference type="ChEBI" id="CHEBI:15378"/>
        <dbReference type="ChEBI" id="CHEBI:17368"/>
        <dbReference type="ChEBI" id="CHEBI:17712"/>
        <dbReference type="ChEBI" id="CHEBI:57540"/>
        <dbReference type="ChEBI" id="CHEBI:57945"/>
        <dbReference type="EC" id="1.17.1.4"/>
    </reaction>
</comment>
<comment type="cofactor">
    <cofactor evidence="20">
        <name>[2Fe-2S] cluster</name>
        <dbReference type="ChEBI" id="CHEBI:190135"/>
    </cofactor>
    <text evidence="20">Binds 2 [2Fe-2S] clusters.</text>
</comment>
<feature type="binding site" evidence="19">
    <location>
        <position position="395"/>
    </location>
    <ligand>
        <name>FAD</name>
        <dbReference type="ChEBI" id="CHEBI:57692"/>
    </ligand>
</feature>
<evidence type="ECO:0000256" key="12">
    <source>
        <dbReference type="ARBA" id="ARBA00023014"/>
    </source>
</evidence>
<dbReference type="Gene3D" id="3.10.20.30">
    <property type="match status" value="1"/>
</dbReference>
<dbReference type="SUPFAM" id="SSF56003">
    <property type="entry name" value="Molybdenum cofactor-binding domain"/>
    <property type="match status" value="1"/>
</dbReference>
<dbReference type="GO" id="GO:0004854">
    <property type="term" value="F:xanthine dehydrogenase activity"/>
    <property type="evidence" value="ECO:0007669"/>
    <property type="project" value="UniProtKB-EC"/>
</dbReference>
<organism evidence="23 24">
    <name type="scientific">Tieghemiomyces parasiticus</name>
    <dbReference type="NCBI Taxonomy" id="78921"/>
    <lineage>
        <taxon>Eukaryota</taxon>
        <taxon>Fungi</taxon>
        <taxon>Fungi incertae sedis</taxon>
        <taxon>Zoopagomycota</taxon>
        <taxon>Kickxellomycotina</taxon>
        <taxon>Dimargaritomycetes</taxon>
        <taxon>Dimargaritales</taxon>
        <taxon>Dimargaritaceae</taxon>
        <taxon>Tieghemiomyces</taxon>
    </lineage>
</organism>
<dbReference type="PROSITE" id="PS51085">
    <property type="entry name" value="2FE2S_FER_2"/>
    <property type="match status" value="1"/>
</dbReference>
<feature type="active site" description="Proton acceptor" evidence="18">
    <location>
        <position position="1319"/>
    </location>
</feature>
<dbReference type="InterPro" id="IPR016169">
    <property type="entry name" value="FAD-bd_PCMH_sub2"/>
</dbReference>
<dbReference type="FunFam" id="3.90.1170.50:FF:000001">
    <property type="entry name" value="Aldehyde oxidase 1"/>
    <property type="match status" value="1"/>
</dbReference>